<dbReference type="Proteomes" id="UP001571980">
    <property type="component" value="Unassembled WGS sequence"/>
</dbReference>
<dbReference type="SUPFAM" id="SSF56574">
    <property type="entry name" value="Serpins"/>
    <property type="match status" value="1"/>
</dbReference>
<sequence length="86" mass="9224">MYKIIACLLLIIITAGCLGGETATPLGEGYENVVEANNNFAVNLYKSIGGKDNLVISPLSVFLAFSMLYEGSEGVCPSWGFREISE</sequence>
<dbReference type="Pfam" id="PF00079">
    <property type="entry name" value="Serpin"/>
    <property type="match status" value="1"/>
</dbReference>
<dbReference type="InterPro" id="IPR036186">
    <property type="entry name" value="Serpin_sf"/>
</dbReference>
<dbReference type="InterPro" id="IPR023796">
    <property type="entry name" value="Serpin_dom"/>
</dbReference>
<feature type="domain" description="Serpin" evidence="1">
    <location>
        <begin position="35"/>
        <end position="74"/>
    </location>
</feature>
<accession>A0ABV4T3Q8</accession>
<dbReference type="InterPro" id="IPR042178">
    <property type="entry name" value="Serpin_sf_1"/>
</dbReference>
<reference evidence="2 3" key="1">
    <citation type="submission" date="2023-03" db="EMBL/GenBank/DDBJ databases">
        <title>Speciation in Pyrococcus: adaptation to high temperature as a mechanism.</title>
        <authorList>
            <person name="Gu J."/>
        </authorList>
    </citation>
    <scope>NUCLEOTIDE SEQUENCE [LARGE SCALE GENOMIC DNA]</scope>
    <source>
        <strain evidence="2 3">LMOA34</strain>
    </source>
</reference>
<keyword evidence="3" id="KW-1185">Reference proteome</keyword>
<proteinExistence type="predicted"/>
<name>A0ABV4T3Q8_9EURY</name>
<protein>
    <submittedName>
        <fullName evidence="2">Serpin family protein</fullName>
    </submittedName>
</protein>
<evidence type="ECO:0000259" key="1">
    <source>
        <dbReference type="Pfam" id="PF00079"/>
    </source>
</evidence>
<evidence type="ECO:0000313" key="2">
    <source>
        <dbReference type="EMBL" id="MFA4804373.1"/>
    </source>
</evidence>
<dbReference type="PROSITE" id="PS51257">
    <property type="entry name" value="PROKAR_LIPOPROTEIN"/>
    <property type="match status" value="1"/>
</dbReference>
<organism evidence="2 3">
    <name type="scientific">Pyrococcus kukulkanii</name>
    <dbReference type="NCBI Taxonomy" id="1609559"/>
    <lineage>
        <taxon>Archaea</taxon>
        <taxon>Methanobacteriati</taxon>
        <taxon>Methanobacteriota</taxon>
        <taxon>Thermococci</taxon>
        <taxon>Thermococcales</taxon>
        <taxon>Thermococcaceae</taxon>
        <taxon>Pyrococcus</taxon>
    </lineage>
</organism>
<dbReference type="EMBL" id="JARRIG010000004">
    <property type="protein sequence ID" value="MFA4804373.1"/>
    <property type="molecule type" value="Genomic_DNA"/>
</dbReference>
<dbReference type="RefSeq" id="WP_372823839.1">
    <property type="nucleotide sequence ID" value="NZ_JARRIC010000002.1"/>
</dbReference>
<evidence type="ECO:0000313" key="3">
    <source>
        <dbReference type="Proteomes" id="UP001571980"/>
    </source>
</evidence>
<dbReference type="Gene3D" id="3.30.497.10">
    <property type="entry name" value="Antithrombin, subunit I, domain 2"/>
    <property type="match status" value="1"/>
</dbReference>
<comment type="caution">
    <text evidence="2">The sequence shown here is derived from an EMBL/GenBank/DDBJ whole genome shotgun (WGS) entry which is preliminary data.</text>
</comment>
<gene>
    <name evidence="2" type="ORF">P8X34_06430</name>
</gene>